<name>A0A3S5A9X8_9PLAT</name>
<dbReference type="Proteomes" id="UP000784294">
    <property type="component" value="Unassembled WGS sequence"/>
</dbReference>
<keyword evidence="6" id="KW-1185">Reference proteome</keyword>
<dbReference type="PANTHER" id="PTHR47507:SF6">
    <property type="entry name" value="BARRIER-TO-AUTOINTEGRATION FACTOR"/>
    <property type="match status" value="1"/>
</dbReference>
<proteinExistence type="predicted"/>
<organism evidence="5 6">
    <name type="scientific">Protopolystoma xenopodis</name>
    <dbReference type="NCBI Taxonomy" id="117903"/>
    <lineage>
        <taxon>Eukaryota</taxon>
        <taxon>Metazoa</taxon>
        <taxon>Spiralia</taxon>
        <taxon>Lophotrochozoa</taxon>
        <taxon>Platyhelminthes</taxon>
        <taxon>Monogenea</taxon>
        <taxon>Polyopisthocotylea</taxon>
        <taxon>Polystomatidea</taxon>
        <taxon>Polystomatidae</taxon>
        <taxon>Protopolystoma</taxon>
    </lineage>
</organism>
<evidence type="ECO:0000256" key="4">
    <source>
        <dbReference type="ARBA" id="ARBA00079764"/>
    </source>
</evidence>
<evidence type="ECO:0000313" key="5">
    <source>
        <dbReference type="EMBL" id="VEL15538.1"/>
    </source>
</evidence>
<dbReference type="Pfam" id="PF02961">
    <property type="entry name" value="SAM_BAF"/>
    <property type="match status" value="1"/>
</dbReference>
<keyword evidence="2" id="KW-0539">Nucleus</keyword>
<dbReference type="FunFam" id="1.10.150.40:FF:000002">
    <property type="entry name" value="Barrier to autointegration factor 2"/>
    <property type="match status" value="1"/>
</dbReference>
<evidence type="ECO:0000256" key="2">
    <source>
        <dbReference type="ARBA" id="ARBA00023242"/>
    </source>
</evidence>
<dbReference type="EMBL" id="CAAALY010024936">
    <property type="protein sequence ID" value="VEL15538.1"/>
    <property type="molecule type" value="Genomic_DNA"/>
</dbReference>
<dbReference type="AlphaFoldDB" id="A0A3S5A9X8"/>
<protein>
    <recommendedName>
        <fullName evidence="3">Barrier-to-autointegration factor-like protein</fullName>
    </recommendedName>
    <alternativeName>
        <fullName evidence="4">Barrier-to-autointegration factor 2</fullName>
    </alternativeName>
</protein>
<dbReference type="SUPFAM" id="SSF47798">
    <property type="entry name" value="Barrier-to-autointegration factor, BAF"/>
    <property type="match status" value="1"/>
</dbReference>
<dbReference type="OrthoDB" id="9997163at2759"/>
<reference evidence="5" key="1">
    <citation type="submission" date="2018-11" db="EMBL/GenBank/DDBJ databases">
        <authorList>
            <consortium name="Pathogen Informatics"/>
        </authorList>
    </citation>
    <scope>NUCLEOTIDE SEQUENCE</scope>
</reference>
<comment type="caution">
    <text evidence="5">The sequence shown here is derived from an EMBL/GenBank/DDBJ whole genome shotgun (WGS) entry which is preliminary data.</text>
</comment>
<gene>
    <name evidence="5" type="ORF">PXEA_LOCUS8978</name>
</gene>
<evidence type="ECO:0000313" key="6">
    <source>
        <dbReference type="Proteomes" id="UP000784294"/>
    </source>
</evidence>
<dbReference type="GO" id="GO:0000793">
    <property type="term" value="C:condensed chromosome"/>
    <property type="evidence" value="ECO:0007669"/>
    <property type="project" value="TreeGrafter"/>
</dbReference>
<dbReference type="PANTHER" id="PTHR47507">
    <property type="entry name" value="BARRIER TO AUTOINTEGRATION FACTOR 2"/>
    <property type="match status" value="1"/>
</dbReference>
<accession>A0A3S5A9X8</accession>
<dbReference type="InterPro" id="IPR036617">
    <property type="entry name" value="BAF_sf"/>
</dbReference>
<evidence type="ECO:0000256" key="1">
    <source>
        <dbReference type="ARBA" id="ARBA00004123"/>
    </source>
</evidence>
<dbReference type="InterPro" id="IPR004122">
    <property type="entry name" value="BAF_prot"/>
</dbReference>
<dbReference type="SMART" id="SM01023">
    <property type="entry name" value="BAF"/>
    <property type="match status" value="1"/>
</dbReference>
<sequence>MTSALPAMSTSQKHRDFLSEPIGEKSVFELPGIGAKLGERLESKGFKYAYVVLGQFLLINRDEELFKEWLKDICGANSKQSNDCFTALQQWTQQYIF</sequence>
<dbReference type="GO" id="GO:0003677">
    <property type="term" value="F:DNA binding"/>
    <property type="evidence" value="ECO:0007669"/>
    <property type="project" value="InterPro"/>
</dbReference>
<dbReference type="GO" id="GO:0005634">
    <property type="term" value="C:nucleus"/>
    <property type="evidence" value="ECO:0007669"/>
    <property type="project" value="UniProtKB-SubCell"/>
</dbReference>
<dbReference type="Gene3D" id="1.10.150.40">
    <property type="entry name" value="Barrier-to-autointegration factor, BAF"/>
    <property type="match status" value="1"/>
</dbReference>
<dbReference type="InterPro" id="IPR051387">
    <property type="entry name" value="BAF"/>
</dbReference>
<dbReference type="GO" id="GO:0051276">
    <property type="term" value="P:chromosome organization"/>
    <property type="evidence" value="ECO:0007669"/>
    <property type="project" value="TreeGrafter"/>
</dbReference>
<evidence type="ECO:0000256" key="3">
    <source>
        <dbReference type="ARBA" id="ARBA00074730"/>
    </source>
</evidence>
<comment type="subcellular location">
    <subcellularLocation>
        <location evidence="1">Nucleus</location>
    </subcellularLocation>
</comment>